<evidence type="ECO:0000313" key="3">
    <source>
        <dbReference type="Proteomes" id="UP001500889"/>
    </source>
</evidence>
<evidence type="ECO:0000256" key="1">
    <source>
        <dbReference type="SAM" id="MobiDB-lite"/>
    </source>
</evidence>
<feature type="region of interest" description="Disordered" evidence="1">
    <location>
        <begin position="1"/>
        <end position="30"/>
    </location>
</feature>
<reference evidence="2 3" key="1">
    <citation type="submission" date="2024-02" db="EMBL/GenBank/DDBJ databases">
        <title>A chromosome-level genome assembly of Drosophila madeirensis, a fruit fly species endemic to Madeira island.</title>
        <authorList>
            <person name="Tomihara K."/>
            <person name="Llopart A."/>
            <person name="Yamamoto D."/>
        </authorList>
    </citation>
    <scope>NUCLEOTIDE SEQUENCE [LARGE SCALE GENOMIC DNA]</scope>
    <source>
        <strain evidence="2 3">RF1</strain>
    </source>
</reference>
<proteinExistence type="predicted"/>
<protein>
    <submittedName>
        <fullName evidence="2">Zinc/cadmium resistance protein</fullName>
    </submittedName>
</protein>
<dbReference type="AlphaFoldDB" id="A0AAU9FVQ6"/>
<organism evidence="2 3">
    <name type="scientific">Drosophila madeirensis</name>
    <name type="common">Fruit fly</name>
    <dbReference type="NCBI Taxonomy" id="30013"/>
    <lineage>
        <taxon>Eukaryota</taxon>
        <taxon>Metazoa</taxon>
        <taxon>Ecdysozoa</taxon>
        <taxon>Arthropoda</taxon>
        <taxon>Hexapoda</taxon>
        <taxon>Insecta</taxon>
        <taxon>Pterygota</taxon>
        <taxon>Neoptera</taxon>
        <taxon>Endopterygota</taxon>
        <taxon>Diptera</taxon>
        <taxon>Brachycera</taxon>
        <taxon>Muscomorpha</taxon>
        <taxon>Ephydroidea</taxon>
        <taxon>Drosophilidae</taxon>
        <taxon>Drosophila</taxon>
        <taxon>Sophophora</taxon>
    </lineage>
</organism>
<sequence length="65" mass="7167">MYEPRSANNKVEVASSSGCGSVDGNNLSSVTAQRRRELQLRAEQQFEEQVTVTPLRSRNGDEVAL</sequence>
<dbReference type="Proteomes" id="UP001500889">
    <property type="component" value="Chromosome J"/>
</dbReference>
<evidence type="ECO:0000313" key="2">
    <source>
        <dbReference type="EMBL" id="BFF99526.1"/>
    </source>
</evidence>
<name>A0AAU9FVQ6_DROMD</name>
<dbReference type="EMBL" id="AP029265">
    <property type="protein sequence ID" value="BFF99526.1"/>
    <property type="molecule type" value="Genomic_DNA"/>
</dbReference>
<gene>
    <name evidence="2" type="ORF">DMAD_07413</name>
</gene>
<accession>A0AAU9FVQ6</accession>
<keyword evidence="3" id="KW-1185">Reference proteome</keyword>